<proteinExistence type="predicted"/>
<dbReference type="PANTHER" id="PTHR47452:SF1">
    <property type="match status" value="1"/>
</dbReference>
<dbReference type="Proteomes" id="UP000001396">
    <property type="component" value="Unassembled WGS sequence"/>
</dbReference>
<dbReference type="AlphaFoldDB" id="D3BG59"/>
<sequence length="321" mass="37360">MKRLHILFAIVSSFWLLGIVVYLVNTKSVTENLSLPDKPVFQCEHIDIVYTWVNGSDPVHIQSRVERTGGGSRYSSPGNNRFRDLMGLKYSLRSLKKYAPWIRRIFVVSDNQYPSWFDKSSDEVRFVFHKDFFLNKEDLPTFNSNSIESNFFNLPDEVSDCFLYFNDDIFVGSPIQIKDFWDPTYGQAIYKSSWTAPQPKEKMGNIWHRCIAYTNELLNGMWGVDNHSRHYASHGANFFNKPILKMMQQAMPEAFAITSSNPFRRENDLQIPFLYLHLRPKTVCLNDGLNADNPNLSVIEALSVFFENYFPERGSWEVNQD</sequence>
<keyword evidence="6" id="KW-1185">Reference proteome</keyword>
<evidence type="ECO:0000313" key="5">
    <source>
        <dbReference type="EMBL" id="EFA79651.1"/>
    </source>
</evidence>
<dbReference type="InterPro" id="IPR021520">
    <property type="entry name" value="Stealth_CR2"/>
</dbReference>
<dbReference type="Pfam" id="PF17103">
    <property type="entry name" value="Stealth_CR4"/>
    <property type="match status" value="1"/>
</dbReference>
<feature type="domain" description="Stealth protein CR1 conserved region 1" evidence="2">
    <location>
        <begin position="44"/>
        <end position="70"/>
    </location>
</feature>
<evidence type="ECO:0000259" key="2">
    <source>
        <dbReference type="Pfam" id="PF17101"/>
    </source>
</evidence>
<organism evidence="5 6">
    <name type="scientific">Heterostelium pallidum (strain ATCC 26659 / Pp 5 / PN500)</name>
    <name type="common">Cellular slime mold</name>
    <name type="synonym">Polysphondylium pallidum</name>
    <dbReference type="NCBI Taxonomy" id="670386"/>
    <lineage>
        <taxon>Eukaryota</taxon>
        <taxon>Amoebozoa</taxon>
        <taxon>Evosea</taxon>
        <taxon>Eumycetozoa</taxon>
        <taxon>Dictyostelia</taxon>
        <taxon>Acytosteliales</taxon>
        <taxon>Acytosteliaceae</taxon>
        <taxon>Heterostelium</taxon>
    </lineage>
</organism>
<dbReference type="InterPro" id="IPR031356">
    <property type="entry name" value="Stealth_CR4"/>
</dbReference>
<dbReference type="OMA" id="FIKHAPF"/>
<evidence type="ECO:0000259" key="1">
    <source>
        <dbReference type="Pfam" id="PF11380"/>
    </source>
</evidence>
<dbReference type="PANTHER" id="PTHR47452">
    <property type="entry name" value="PUTATIVE-RELATED"/>
    <property type="match status" value="1"/>
</dbReference>
<gene>
    <name evidence="5" type="primary">gpt10</name>
    <name evidence="5" type="ORF">PPL_07510</name>
</gene>
<dbReference type="InterPro" id="IPR031358">
    <property type="entry name" value="Stealth_CR1"/>
</dbReference>
<evidence type="ECO:0000313" key="6">
    <source>
        <dbReference type="Proteomes" id="UP000001396"/>
    </source>
</evidence>
<dbReference type="GeneID" id="31362991"/>
<dbReference type="Pfam" id="PF11380">
    <property type="entry name" value="Stealth_CR2"/>
    <property type="match status" value="1"/>
</dbReference>
<feature type="domain" description="Stealth protein CR4 conserved region 4" evidence="4">
    <location>
        <begin position="279"/>
        <end position="320"/>
    </location>
</feature>
<evidence type="ECO:0000259" key="3">
    <source>
        <dbReference type="Pfam" id="PF17102"/>
    </source>
</evidence>
<dbReference type="InterPro" id="IPR053362">
    <property type="entry name" value="RPS_phosphotransferase_WefF"/>
</dbReference>
<feature type="domain" description="Stealth protein CR2 conserved region 2" evidence="1">
    <location>
        <begin position="81"/>
        <end position="187"/>
    </location>
</feature>
<evidence type="ECO:0000259" key="4">
    <source>
        <dbReference type="Pfam" id="PF17103"/>
    </source>
</evidence>
<feature type="domain" description="Stealth protein CR3 conserved region 3" evidence="3">
    <location>
        <begin position="233"/>
        <end position="277"/>
    </location>
</feature>
<dbReference type="Pfam" id="PF17102">
    <property type="entry name" value="Stealth_CR3"/>
    <property type="match status" value="1"/>
</dbReference>
<dbReference type="InterPro" id="IPR031357">
    <property type="entry name" value="Stealth_CR3"/>
</dbReference>
<keyword evidence="5" id="KW-0808">Transferase</keyword>
<protein>
    <submittedName>
        <fullName evidence="5">Putative glycophosphotransferase</fullName>
    </submittedName>
</protein>
<dbReference type="InParanoid" id="D3BG59"/>
<dbReference type="Pfam" id="PF17101">
    <property type="entry name" value="Stealth_CR1"/>
    <property type="match status" value="1"/>
</dbReference>
<dbReference type="STRING" id="670386.D3BG59"/>
<dbReference type="EMBL" id="ADBJ01000033">
    <property type="protein sequence ID" value="EFA79651.1"/>
    <property type="molecule type" value="Genomic_DNA"/>
</dbReference>
<name>D3BG59_HETP5</name>
<reference evidence="5 6" key="1">
    <citation type="journal article" date="2011" name="Genome Res.">
        <title>Phylogeny-wide analysis of social amoeba genomes highlights ancient origins for complex intercellular communication.</title>
        <authorList>
            <person name="Heidel A.J."/>
            <person name="Lawal H.M."/>
            <person name="Felder M."/>
            <person name="Schilde C."/>
            <person name="Helps N.R."/>
            <person name="Tunggal B."/>
            <person name="Rivero F."/>
            <person name="John U."/>
            <person name="Schleicher M."/>
            <person name="Eichinger L."/>
            <person name="Platzer M."/>
            <person name="Noegel A.A."/>
            <person name="Schaap P."/>
            <person name="Gloeckner G."/>
        </authorList>
    </citation>
    <scope>NUCLEOTIDE SEQUENCE [LARGE SCALE GENOMIC DNA]</scope>
    <source>
        <strain evidence="6">ATCC 26659 / Pp 5 / PN500</strain>
    </source>
</reference>
<dbReference type="RefSeq" id="XP_020431772.1">
    <property type="nucleotide sequence ID" value="XM_020578345.1"/>
</dbReference>
<comment type="caution">
    <text evidence="5">The sequence shown here is derived from an EMBL/GenBank/DDBJ whole genome shotgun (WGS) entry which is preliminary data.</text>
</comment>
<accession>D3BG59</accession>
<dbReference type="GO" id="GO:0016772">
    <property type="term" value="F:transferase activity, transferring phosphorus-containing groups"/>
    <property type="evidence" value="ECO:0007669"/>
    <property type="project" value="InterPro"/>
</dbReference>